<feature type="domain" description="Fibronectin type-III" evidence="25">
    <location>
        <begin position="340"/>
        <end position="431"/>
    </location>
</feature>
<dbReference type="PANTHER" id="PTHR46957">
    <property type="entry name" value="CYTOKINE RECEPTOR"/>
    <property type="match status" value="1"/>
</dbReference>
<dbReference type="GO" id="GO:0043235">
    <property type="term" value="C:receptor complex"/>
    <property type="evidence" value="ECO:0007669"/>
    <property type="project" value="TreeGrafter"/>
</dbReference>
<organism evidence="26 27">
    <name type="scientific">Cricetulus griseus</name>
    <name type="common">Chinese hamster</name>
    <name type="synonym">Cricetulus barabensis griseus</name>
    <dbReference type="NCBI Taxonomy" id="10029"/>
    <lineage>
        <taxon>Eukaryota</taxon>
        <taxon>Metazoa</taxon>
        <taxon>Chordata</taxon>
        <taxon>Craniata</taxon>
        <taxon>Vertebrata</taxon>
        <taxon>Euteleostomi</taxon>
        <taxon>Mammalia</taxon>
        <taxon>Eutheria</taxon>
        <taxon>Euarchontoglires</taxon>
        <taxon>Glires</taxon>
        <taxon>Rodentia</taxon>
        <taxon>Myomorpha</taxon>
        <taxon>Muroidea</taxon>
        <taxon>Cricetidae</taxon>
        <taxon>Cricetinae</taxon>
        <taxon>Cricetulus</taxon>
    </lineage>
</organism>
<dbReference type="SUPFAM" id="SSF49265">
    <property type="entry name" value="Fibronectin type III"/>
    <property type="match status" value="4"/>
</dbReference>
<dbReference type="InterPro" id="IPR029021">
    <property type="entry name" value="Prot-tyrosine_phosphatase-like"/>
</dbReference>
<comment type="catalytic activity">
    <reaction evidence="16">
        <text>O-phospho-L-tyrosyl-[protein] + H2O = L-tyrosyl-[protein] + phosphate</text>
        <dbReference type="Rhea" id="RHEA:10684"/>
        <dbReference type="Rhea" id="RHEA-COMP:10136"/>
        <dbReference type="Rhea" id="RHEA-COMP:20101"/>
        <dbReference type="ChEBI" id="CHEBI:15377"/>
        <dbReference type="ChEBI" id="CHEBI:43474"/>
        <dbReference type="ChEBI" id="CHEBI:46858"/>
        <dbReference type="ChEBI" id="CHEBI:61978"/>
        <dbReference type="EC" id="3.1.3.48"/>
    </reaction>
</comment>
<dbReference type="FunFam" id="3.90.190.10:FF:000009">
    <property type="entry name" value="Receptor-type tyrosine-protein phosphatase beta"/>
    <property type="match status" value="1"/>
</dbReference>
<dbReference type="CDD" id="cd00063">
    <property type="entry name" value="FN3"/>
    <property type="match status" value="5"/>
</dbReference>
<evidence type="ECO:0000256" key="1">
    <source>
        <dbReference type="ARBA" id="ARBA00004247"/>
    </source>
</evidence>
<feature type="domain" description="Tyrosine specific protein phosphatases" evidence="24">
    <location>
        <begin position="851"/>
        <end position="924"/>
    </location>
</feature>
<feature type="chain" id="PRO_5039893172" description="Receptor-type tyrosine-protein phosphatase H" evidence="22">
    <location>
        <begin position="28"/>
        <end position="970"/>
    </location>
</feature>
<evidence type="ECO:0000256" key="10">
    <source>
        <dbReference type="ARBA" id="ARBA00022912"/>
    </source>
</evidence>
<dbReference type="Gene3D" id="1.20.5.100">
    <property type="entry name" value="Cytochrome c1, transmembrane anchor, C-terminal"/>
    <property type="match status" value="1"/>
</dbReference>
<evidence type="ECO:0000313" key="27">
    <source>
        <dbReference type="RefSeq" id="XP_035305385.1"/>
    </source>
</evidence>
<reference evidence="26" key="1">
    <citation type="journal article" date="2018" name="Biotechnol. Bioeng.">
        <title>A reference genome of the Chinese hamster based on a hybrid assembly strategy.</title>
        <authorList>
            <person name="Rupp O."/>
            <person name="MacDonald M.L."/>
            <person name="Li S."/>
            <person name="Dhiman H."/>
            <person name="Polson S."/>
            <person name="Griep S."/>
            <person name="Heffner K."/>
            <person name="Hernandez I."/>
            <person name="Brinkrolf K."/>
            <person name="Jadhav V."/>
            <person name="Samoudi M."/>
            <person name="Hao H."/>
            <person name="Kingham B."/>
            <person name="Goesmann A."/>
            <person name="Betenbaugh M.J."/>
            <person name="Lewis N.E."/>
            <person name="Borth N."/>
            <person name="Lee K.H."/>
        </authorList>
    </citation>
    <scope>NUCLEOTIDE SEQUENCE [LARGE SCALE GENOMIC DNA]</scope>
    <source>
        <strain evidence="26">17A/GY</strain>
    </source>
</reference>
<keyword evidence="26" id="KW-1185">Reference proteome</keyword>
<proteinExistence type="predicted"/>
<feature type="domain" description="Tyrosine-protein phosphatase" evidence="23">
    <location>
        <begin position="674"/>
        <end position="933"/>
    </location>
</feature>
<evidence type="ECO:0000256" key="6">
    <source>
        <dbReference type="ARBA" id="ARBA00022553"/>
    </source>
</evidence>
<feature type="domain" description="Fibronectin type-III" evidence="25">
    <location>
        <begin position="72"/>
        <end position="161"/>
    </location>
</feature>
<evidence type="ECO:0000313" key="26">
    <source>
        <dbReference type="Proteomes" id="UP001108280"/>
    </source>
</evidence>
<dbReference type="InterPro" id="IPR013783">
    <property type="entry name" value="Ig-like_fold"/>
</dbReference>
<reference evidence="27" key="3">
    <citation type="submission" date="2025-08" db="UniProtKB">
        <authorList>
            <consortium name="RefSeq"/>
        </authorList>
    </citation>
    <scope>IDENTIFICATION</scope>
    <source>
        <strain evidence="27">17A/GY</strain>
        <tissue evidence="27">Liver</tissue>
    </source>
</reference>
<name>A0A9J7H7L7_CRIGR</name>
<dbReference type="Proteomes" id="UP001108280">
    <property type="component" value="Chromosome 9"/>
</dbReference>
<evidence type="ECO:0000256" key="4">
    <source>
        <dbReference type="ARBA" id="ARBA00022475"/>
    </source>
</evidence>
<dbReference type="EC" id="3.1.3.48" evidence="3"/>
<dbReference type="InterPro" id="IPR000242">
    <property type="entry name" value="PTP_cat"/>
</dbReference>
<dbReference type="Gene3D" id="3.90.190.10">
    <property type="entry name" value="Protein tyrosine phosphatase superfamily"/>
    <property type="match status" value="1"/>
</dbReference>
<dbReference type="PROSITE" id="PS51257">
    <property type="entry name" value="PROKAR_LIPOPROTEIN"/>
    <property type="match status" value="1"/>
</dbReference>
<evidence type="ECO:0000256" key="16">
    <source>
        <dbReference type="ARBA" id="ARBA00051722"/>
    </source>
</evidence>
<dbReference type="InterPro" id="IPR003961">
    <property type="entry name" value="FN3_dom"/>
</dbReference>
<evidence type="ECO:0000256" key="11">
    <source>
        <dbReference type="ARBA" id="ARBA00022989"/>
    </source>
</evidence>
<evidence type="ECO:0000259" key="23">
    <source>
        <dbReference type="PROSITE" id="PS50055"/>
    </source>
</evidence>
<feature type="signal peptide" evidence="22">
    <location>
        <begin position="1"/>
        <end position="27"/>
    </location>
</feature>
<dbReference type="PROSITE" id="PS50055">
    <property type="entry name" value="TYR_PHOSPHATASE_PTP"/>
    <property type="match status" value="1"/>
</dbReference>
<dbReference type="Gene3D" id="2.60.40.10">
    <property type="entry name" value="Immunoglobulins"/>
    <property type="match status" value="6"/>
</dbReference>
<keyword evidence="13" id="KW-1015">Disulfide bond</keyword>
<evidence type="ECO:0000256" key="13">
    <source>
        <dbReference type="ARBA" id="ARBA00023157"/>
    </source>
</evidence>
<dbReference type="Pfam" id="PF00102">
    <property type="entry name" value="Y_phosphatase"/>
    <property type="match status" value="1"/>
</dbReference>
<dbReference type="InterPro" id="IPR003595">
    <property type="entry name" value="Tyr_Pase_cat"/>
</dbReference>
<dbReference type="GO" id="GO:0004725">
    <property type="term" value="F:protein tyrosine phosphatase activity"/>
    <property type="evidence" value="ECO:0007669"/>
    <property type="project" value="UniProtKB-EC"/>
</dbReference>
<accession>A0A9J7H7L7</accession>
<keyword evidence="7 21" id="KW-0812">Transmembrane</keyword>
<feature type="transmembrane region" description="Helical" evidence="21">
    <location>
        <begin position="608"/>
        <end position="630"/>
    </location>
</feature>
<keyword evidence="5" id="KW-0963">Cytoplasm</keyword>
<comment type="subunit">
    <text evidence="18">Homodimer; disulfide-linked. Interacts with LCK. Interacts (phosphorylated form) with GRB2 (via SH2 domain). Interacts (phosphorylated form) with FYN (via SH2 domain). Interacts (via extracellular domain) with CEACAM20 (via extracellular domain); the interaction dephosphorylates CEACAM20.</text>
</comment>
<dbReference type="SMART" id="SM00404">
    <property type="entry name" value="PTPc_motif"/>
    <property type="match status" value="1"/>
</dbReference>
<evidence type="ECO:0000256" key="20">
    <source>
        <dbReference type="ARBA" id="ARBA00083614"/>
    </source>
</evidence>
<keyword evidence="15" id="KW-0966">Cell projection</keyword>
<evidence type="ECO:0000256" key="7">
    <source>
        <dbReference type="ARBA" id="ARBA00022692"/>
    </source>
</evidence>
<dbReference type="Pfam" id="PF00041">
    <property type="entry name" value="fn3"/>
    <property type="match status" value="4"/>
</dbReference>
<dbReference type="SUPFAM" id="SSF52799">
    <property type="entry name" value="(Phosphotyrosine protein) phosphatases II"/>
    <property type="match status" value="1"/>
</dbReference>
<evidence type="ECO:0000259" key="25">
    <source>
        <dbReference type="PROSITE" id="PS50853"/>
    </source>
</evidence>
<evidence type="ECO:0000256" key="17">
    <source>
        <dbReference type="ARBA" id="ARBA00060382"/>
    </source>
</evidence>
<feature type="domain" description="Fibronectin type-III" evidence="25">
    <location>
        <begin position="250"/>
        <end position="339"/>
    </location>
</feature>
<evidence type="ECO:0000259" key="24">
    <source>
        <dbReference type="PROSITE" id="PS50056"/>
    </source>
</evidence>
<evidence type="ECO:0000256" key="15">
    <source>
        <dbReference type="ARBA" id="ARBA00023273"/>
    </source>
</evidence>
<comment type="subcellular location">
    <subcellularLocation>
        <location evidence="1">Apical cell membrane</location>
        <topology evidence="1">Single-pass type I membrane protein</topology>
    </subcellularLocation>
    <subcellularLocation>
        <location evidence="17">Cell projection</location>
        <location evidence="17">Microvillus membrane</location>
        <topology evidence="17">Single-pass type I membrane protein</topology>
    </subcellularLocation>
    <subcellularLocation>
        <location evidence="2">Cytoplasm</location>
    </subcellularLocation>
</comment>
<evidence type="ECO:0000256" key="8">
    <source>
        <dbReference type="ARBA" id="ARBA00022729"/>
    </source>
</evidence>
<keyword evidence="14" id="KW-0325">Glycoprotein</keyword>
<dbReference type="PANTHER" id="PTHR46957:SF10">
    <property type="entry name" value="PROTEIN TYROSINE PHOSPHATASE, RECEPTOR TYPE, H"/>
    <property type="match status" value="1"/>
</dbReference>
<keyword evidence="10" id="KW-0904">Protein phosphatase</keyword>
<keyword evidence="6" id="KW-0597">Phosphoprotein</keyword>
<dbReference type="CDD" id="cd12087">
    <property type="entry name" value="TM_EGFR-like"/>
    <property type="match status" value="1"/>
</dbReference>
<evidence type="ECO:0000256" key="22">
    <source>
        <dbReference type="SAM" id="SignalP"/>
    </source>
</evidence>
<evidence type="ECO:0000256" key="12">
    <source>
        <dbReference type="ARBA" id="ARBA00023136"/>
    </source>
</evidence>
<evidence type="ECO:0000256" key="3">
    <source>
        <dbReference type="ARBA" id="ARBA00013064"/>
    </source>
</evidence>
<keyword evidence="27" id="KW-0675">Receptor</keyword>
<dbReference type="GO" id="GO:0016324">
    <property type="term" value="C:apical plasma membrane"/>
    <property type="evidence" value="ECO:0007669"/>
    <property type="project" value="UniProtKB-SubCell"/>
</dbReference>
<keyword evidence="12 21" id="KW-0472">Membrane</keyword>
<keyword evidence="9" id="KW-0378">Hydrolase</keyword>
<dbReference type="InterPro" id="IPR050713">
    <property type="entry name" value="RTP_Phos/Ushers"/>
</dbReference>
<evidence type="ECO:0000256" key="5">
    <source>
        <dbReference type="ARBA" id="ARBA00022490"/>
    </source>
</evidence>
<dbReference type="PRINTS" id="PR00700">
    <property type="entry name" value="PRTYPHPHTASE"/>
</dbReference>
<reference evidence="26" key="2">
    <citation type="journal article" date="2020" name="Biotechnol. Bioeng.">
        <title>Chromosome-scale scaffolds for the Chinese hamster reference genome assembly to facilitate the study of the CHO epigenome.</title>
        <authorList>
            <person name="Hilliard W."/>
            <person name="MacDonald M."/>
            <person name="Lee K.H."/>
        </authorList>
    </citation>
    <scope>NUCLEOTIDE SEQUENCE [LARGE SCALE GENOMIC DNA]</scope>
    <source>
        <strain evidence="26">17A/GY</strain>
    </source>
</reference>
<dbReference type="GeneID" id="100764809"/>
<evidence type="ECO:0000256" key="9">
    <source>
        <dbReference type="ARBA" id="ARBA00022801"/>
    </source>
</evidence>
<feature type="domain" description="Fibronectin type-III" evidence="25">
    <location>
        <begin position="162"/>
        <end position="249"/>
    </location>
</feature>
<dbReference type="SMART" id="SM00194">
    <property type="entry name" value="PTPc"/>
    <property type="match status" value="1"/>
</dbReference>
<keyword evidence="11 21" id="KW-1133">Transmembrane helix</keyword>
<dbReference type="OrthoDB" id="6058203at2759"/>
<dbReference type="PROSITE" id="PS00383">
    <property type="entry name" value="TYR_PHOSPHATASE_1"/>
    <property type="match status" value="1"/>
</dbReference>
<feature type="domain" description="Fibronectin type-III" evidence="25">
    <location>
        <begin position="432"/>
        <end position="521"/>
    </location>
</feature>
<dbReference type="KEGG" id="cge:100764809"/>
<dbReference type="FunFam" id="2.60.40.10:FF:000374">
    <property type="entry name" value="Protein tyrosine phosphatase, receptor type, H"/>
    <property type="match status" value="5"/>
</dbReference>
<dbReference type="SMART" id="SM00060">
    <property type="entry name" value="FN3"/>
    <property type="match status" value="6"/>
</dbReference>
<gene>
    <name evidence="27" type="primary">Ptprh</name>
</gene>
<evidence type="ECO:0000256" key="21">
    <source>
        <dbReference type="SAM" id="Phobius"/>
    </source>
</evidence>
<protein>
    <recommendedName>
        <fullName evidence="19">Receptor-type tyrosine-protein phosphatase H</fullName>
        <ecNumber evidence="3">3.1.3.48</ecNumber>
    </recommendedName>
    <alternativeName>
        <fullName evidence="20">Stomach cancer-associated protein tyrosine phosphatase 1</fullName>
    </alternativeName>
</protein>
<dbReference type="AlphaFoldDB" id="A0A9J7H7L7"/>
<dbReference type="InterPro" id="IPR036116">
    <property type="entry name" value="FN3_sf"/>
</dbReference>
<dbReference type="RefSeq" id="XP_035305385.1">
    <property type="nucleotide sequence ID" value="XM_035449494.1"/>
</dbReference>
<sequence>MARAGGNLGVWGSLMLLALYGCTVARAADPSFMVDGLDPASSYEFSVWVEKDGNEIWRQIPPTLPLFSAPNPVRNLRVETQTNSSISLRWDVPEGHSSQGLTYWAQCSRVGVKNETRNTPDTRVTVDGLDPGSSYECSVWVERDGVNSTIQTVKTSTAPNPVRNLRVETQTNSSISLRWDAPEGHPSQGLTYWAQCSREGGKSGNQNTADTNVTVDGLDPGSSYECSVWVERDGVNSTIQTVKTSTAPNPVRNLRVETQTNSSISLRWYVPEGHPSQGLTYWAQCSREGGKSGNRNTADTYVTVDGLDPGSSYECSVWVERDGVNSTIQTVKTSTAPNPVRDLRVETQTNSSISLRWDVPEGHPSQGLTYWAQCSREGGKTGIQSTNYTSVTVDGLDPGSSCECSVWVERDGVNSTIQTVKTSTVSISAPNPVRDLRVETQTNSSISLRWDVPEGHPSQGLTYWAQCSREGGKSWNRNTADTNVTMDGLDPGSSYECSVWVERHGVNSTIPTIKTSTVPAAVVSMSCVSTSGGYGVFLNWSCPSGGYETFEVEVGRQWSSENADLCEKGMSVSDLGPAQSYTVTVTTVSNGLKAPSISVTCYTDSTGVIVGAIVGVLLFFILVGLLIFFLKRRRNKSQEKEAPKDLVFRFPGDILAKDFADHVRENEKDSNYGFSQEYQQLSLEGQGQSQSAALAPENTSKNRYKNVLPYDWSRVPLKPLGEEPGSDYINASFMPGLWSPKEFIATQGPLPHTVGDFWRMVWEQQSHTLVMLTNCMESGRVKCEHYWPLDSQPCTYGQLQVTLLNEEVKESWAVRDLQLFHVKEQQSLSVRQFHYLAWPDHGVPYSPDPLLAFQKMLRQWLDQTMDGGLPIVHCSAGVGRTGTFIALDVLLRRLDCEGLVGPLSFLKKMRESRPLMVQTEAQYVFLHQCILKSLQSSSGKEATYEKVANVVYENVAAIRAHKSEVSATGF</sequence>
<dbReference type="CTD" id="5794"/>
<dbReference type="GO" id="GO:0031528">
    <property type="term" value="C:microvillus membrane"/>
    <property type="evidence" value="ECO:0007669"/>
    <property type="project" value="UniProtKB-SubCell"/>
</dbReference>
<dbReference type="PROSITE" id="PS50853">
    <property type="entry name" value="FN3"/>
    <property type="match status" value="5"/>
</dbReference>
<evidence type="ECO:0000256" key="18">
    <source>
        <dbReference type="ARBA" id="ARBA00064282"/>
    </source>
</evidence>
<dbReference type="InterPro" id="IPR016130">
    <property type="entry name" value="Tyr_Pase_AS"/>
</dbReference>
<dbReference type="GO" id="GO:0005737">
    <property type="term" value="C:cytoplasm"/>
    <property type="evidence" value="ECO:0007669"/>
    <property type="project" value="UniProtKB-SubCell"/>
</dbReference>
<dbReference type="PROSITE" id="PS50056">
    <property type="entry name" value="TYR_PHOSPHATASE_2"/>
    <property type="match status" value="1"/>
</dbReference>
<keyword evidence="4" id="KW-1003">Cell membrane</keyword>
<keyword evidence="8 22" id="KW-0732">Signal</keyword>
<evidence type="ECO:0000256" key="19">
    <source>
        <dbReference type="ARBA" id="ARBA00073597"/>
    </source>
</evidence>
<dbReference type="InterPro" id="IPR000387">
    <property type="entry name" value="Tyr_Pase_dom"/>
</dbReference>
<evidence type="ECO:0000256" key="14">
    <source>
        <dbReference type="ARBA" id="ARBA00023180"/>
    </source>
</evidence>
<evidence type="ECO:0000256" key="2">
    <source>
        <dbReference type="ARBA" id="ARBA00004496"/>
    </source>
</evidence>